<evidence type="ECO:0000313" key="3">
    <source>
        <dbReference type="EMBL" id="MDN3710685.1"/>
    </source>
</evidence>
<reference evidence="4" key="1">
    <citation type="journal article" date="2019" name="Int. J. Syst. Evol. Microbiol.">
        <title>The Global Catalogue of Microorganisms (GCM) 10K type strain sequencing project: providing services to taxonomists for standard genome sequencing and annotation.</title>
        <authorList>
            <consortium name="The Broad Institute Genomics Platform"/>
            <consortium name="The Broad Institute Genome Sequencing Center for Infectious Disease"/>
            <person name="Wu L."/>
            <person name="Ma J."/>
        </authorList>
    </citation>
    <scope>NUCLEOTIDE SEQUENCE [LARGE SCALE GENOMIC DNA]</scope>
    <source>
        <strain evidence="4">CECT 8482</strain>
    </source>
</reference>
<dbReference type="InterPro" id="IPR027417">
    <property type="entry name" value="P-loop_NTPase"/>
</dbReference>
<gene>
    <name evidence="3" type="ORF">QWZ10_00495</name>
</gene>
<dbReference type="PANTHER" id="PTHR42788">
    <property type="entry name" value="TAURINE IMPORT ATP-BINDING PROTEIN-RELATED"/>
    <property type="match status" value="1"/>
</dbReference>
<evidence type="ECO:0000256" key="2">
    <source>
        <dbReference type="ARBA" id="ARBA00022448"/>
    </source>
</evidence>
<sequence>MQQRVAFARALCAEPAVLLMDEPFASLDAQTRELMQGEVMALSRTTGEGARRTVVFVTHSVDEALLLGDRILLMSPRPGRIAAEIPVPFARQSADPRALPDFISLRERLWGAARDGAQRSALGFLRSGAKPRGRQPSGRLMNAFLPILRGIHGVWLREIMRATRDKGQLLGRQPPADLAFDPRCRA</sequence>
<evidence type="ECO:0000256" key="1">
    <source>
        <dbReference type="ARBA" id="ARBA00005417"/>
    </source>
</evidence>
<comment type="similarity">
    <text evidence="1">Belongs to the ABC transporter superfamily.</text>
</comment>
<keyword evidence="2" id="KW-0813">Transport</keyword>
<dbReference type="Proteomes" id="UP001243846">
    <property type="component" value="Unassembled WGS sequence"/>
</dbReference>
<dbReference type="PANTHER" id="PTHR42788:SF13">
    <property type="entry name" value="ALIPHATIC SULFONATES IMPORT ATP-BINDING PROTEIN SSUB"/>
    <property type="match status" value="1"/>
</dbReference>
<dbReference type="EMBL" id="JAUFRC010000001">
    <property type="protein sequence ID" value="MDN3710685.1"/>
    <property type="molecule type" value="Genomic_DNA"/>
</dbReference>
<comment type="caution">
    <text evidence="3">The sequence shown here is derived from an EMBL/GenBank/DDBJ whole genome shotgun (WGS) entry which is preliminary data.</text>
</comment>
<name>A0ABT8D2B4_9RHOB</name>
<protein>
    <recommendedName>
        <fullName evidence="5">ABC transporter ATP-binding protein</fullName>
    </recommendedName>
</protein>
<proteinExistence type="inferred from homology"/>
<evidence type="ECO:0008006" key="5">
    <source>
        <dbReference type="Google" id="ProtNLM"/>
    </source>
</evidence>
<organism evidence="3 4">
    <name type="scientific">Paracoccus cavernae</name>
    <dbReference type="NCBI Taxonomy" id="1571207"/>
    <lineage>
        <taxon>Bacteria</taxon>
        <taxon>Pseudomonadati</taxon>
        <taxon>Pseudomonadota</taxon>
        <taxon>Alphaproteobacteria</taxon>
        <taxon>Rhodobacterales</taxon>
        <taxon>Paracoccaceae</taxon>
        <taxon>Paracoccus</taxon>
    </lineage>
</organism>
<accession>A0ABT8D2B4</accession>
<dbReference type="Gene3D" id="3.40.50.300">
    <property type="entry name" value="P-loop containing nucleotide triphosphate hydrolases"/>
    <property type="match status" value="1"/>
</dbReference>
<dbReference type="SUPFAM" id="SSF52540">
    <property type="entry name" value="P-loop containing nucleoside triphosphate hydrolases"/>
    <property type="match status" value="1"/>
</dbReference>
<dbReference type="InterPro" id="IPR050166">
    <property type="entry name" value="ABC_transporter_ATP-bind"/>
</dbReference>
<evidence type="ECO:0000313" key="4">
    <source>
        <dbReference type="Proteomes" id="UP001243846"/>
    </source>
</evidence>
<keyword evidence="4" id="KW-1185">Reference proteome</keyword>